<evidence type="ECO:0000256" key="5">
    <source>
        <dbReference type="ARBA" id="ARBA00023242"/>
    </source>
</evidence>
<dbReference type="Proteomes" id="UP000308768">
    <property type="component" value="Unassembled WGS sequence"/>
</dbReference>
<dbReference type="EMBL" id="NAJN01000054">
    <property type="protein sequence ID" value="TKA80575.1"/>
    <property type="molecule type" value="Genomic_DNA"/>
</dbReference>
<evidence type="ECO:0000256" key="6">
    <source>
        <dbReference type="PROSITE-ProRule" id="PRU00042"/>
    </source>
</evidence>
<gene>
    <name evidence="9" type="ORF">B0A49_00627</name>
</gene>
<dbReference type="Gene3D" id="3.30.160.60">
    <property type="entry name" value="Classic Zinc Finger"/>
    <property type="match status" value="2"/>
</dbReference>
<keyword evidence="6" id="KW-0863">Zinc-finger</keyword>
<dbReference type="STRING" id="331657.A0A4U0XZF1"/>
<keyword evidence="10" id="KW-1185">Reference proteome</keyword>
<comment type="caution">
    <text evidence="9">The sequence shown here is derived from an EMBL/GenBank/DDBJ whole genome shotgun (WGS) entry which is preliminary data.</text>
</comment>
<dbReference type="InterPro" id="IPR036236">
    <property type="entry name" value="Znf_C2H2_sf"/>
</dbReference>
<proteinExistence type="predicted"/>
<dbReference type="PANTHER" id="PTHR47660:SF7">
    <property type="entry name" value="TRANSCRIPTION FACTOR WITH C2H2 AND ZN(2)-CYS(6) DNA BINDING DOMAIN (EUROFUNG)"/>
    <property type="match status" value="1"/>
</dbReference>
<evidence type="ECO:0000256" key="2">
    <source>
        <dbReference type="ARBA" id="ARBA00022833"/>
    </source>
</evidence>
<dbReference type="GO" id="GO:0008270">
    <property type="term" value="F:zinc ion binding"/>
    <property type="evidence" value="ECO:0007669"/>
    <property type="project" value="UniProtKB-KW"/>
</dbReference>
<keyword evidence="3" id="KW-0805">Transcription regulation</keyword>
<dbReference type="PROSITE" id="PS00028">
    <property type="entry name" value="ZINC_FINGER_C2H2_1"/>
    <property type="match status" value="1"/>
</dbReference>
<feature type="domain" description="C2H2-type" evidence="8">
    <location>
        <begin position="30"/>
        <end position="57"/>
    </location>
</feature>
<feature type="region of interest" description="Disordered" evidence="7">
    <location>
        <begin position="1"/>
        <end position="27"/>
    </location>
</feature>
<dbReference type="PROSITE" id="PS50157">
    <property type="entry name" value="ZINC_FINGER_C2H2_2"/>
    <property type="match status" value="1"/>
</dbReference>
<dbReference type="PANTHER" id="PTHR47660">
    <property type="entry name" value="TRANSCRIPTION FACTOR WITH C2H2 AND ZN(2)-CYS(6) DNA BINDING DOMAIN (EUROFUNG)-RELATED-RELATED"/>
    <property type="match status" value="1"/>
</dbReference>
<keyword evidence="1" id="KW-0479">Metal-binding</keyword>
<evidence type="ECO:0000313" key="9">
    <source>
        <dbReference type="EMBL" id="TKA80575.1"/>
    </source>
</evidence>
<keyword evidence="4" id="KW-0804">Transcription</keyword>
<name>A0A4U0XZF1_9PEZI</name>
<dbReference type="AlphaFoldDB" id="A0A4U0XZF1"/>
<evidence type="ECO:0000256" key="1">
    <source>
        <dbReference type="ARBA" id="ARBA00022723"/>
    </source>
</evidence>
<evidence type="ECO:0000259" key="8">
    <source>
        <dbReference type="PROSITE" id="PS50157"/>
    </source>
</evidence>
<sequence>MPHVGDETSETNEPNEPNVQEPAHSSKGLFQCGDCRRSYARLDNLARHVRSHTQEKPYQCKNCSKRFARIWVPPRTLLQKSTVPNTLLPSDLLKRHAAGHGDNADTNKRRKTDKGSPSGLEPAFMEPGTVYPPDFLQGAFQTSLDLDLSSGTWTPRGLMDFGLETNLELNDLDFSFLETYNSQVPFHLADRLDGKPPEDDAAGLNNVAQEAPTTANVLQRSIWRFVPVPHDHGAAEHDHLSLPAAESHLESPESCIVVNRRTGVGKLDHPSRDKILGVVLSIYKPSMSRTFSAFPSVELLDNLLQYFLSSPFSNANTWLHVPSFCPMSKRPELLTAIAAAGAVLAPDPSLRKLGFALQEVVRNYIPIVWEGDNTQIRNLQLSQAFMLQLEIGLWSGNSRKIEIAESFQQPLLTMLRRGGNLRRSNYPVLILQPEDEGQKLHEKWQAWI</sequence>
<evidence type="ECO:0000256" key="3">
    <source>
        <dbReference type="ARBA" id="ARBA00023015"/>
    </source>
</evidence>
<feature type="region of interest" description="Disordered" evidence="7">
    <location>
        <begin position="96"/>
        <end position="121"/>
    </location>
</feature>
<reference evidence="9 10" key="1">
    <citation type="submission" date="2017-03" db="EMBL/GenBank/DDBJ databases">
        <title>Genomes of endolithic fungi from Antarctica.</title>
        <authorList>
            <person name="Coleine C."/>
            <person name="Masonjones S."/>
            <person name="Stajich J.E."/>
        </authorList>
    </citation>
    <scope>NUCLEOTIDE SEQUENCE [LARGE SCALE GENOMIC DNA]</scope>
    <source>
        <strain evidence="9 10">CCFEE 5187</strain>
    </source>
</reference>
<accession>A0A4U0XZF1</accession>
<evidence type="ECO:0000313" key="10">
    <source>
        <dbReference type="Proteomes" id="UP000308768"/>
    </source>
</evidence>
<organism evidence="9 10">
    <name type="scientific">Cryomyces minteri</name>
    <dbReference type="NCBI Taxonomy" id="331657"/>
    <lineage>
        <taxon>Eukaryota</taxon>
        <taxon>Fungi</taxon>
        <taxon>Dikarya</taxon>
        <taxon>Ascomycota</taxon>
        <taxon>Pezizomycotina</taxon>
        <taxon>Dothideomycetes</taxon>
        <taxon>Dothideomycetes incertae sedis</taxon>
        <taxon>Cryomyces</taxon>
    </lineage>
</organism>
<evidence type="ECO:0000256" key="4">
    <source>
        <dbReference type="ARBA" id="ARBA00023163"/>
    </source>
</evidence>
<protein>
    <recommendedName>
        <fullName evidence="8">C2H2-type domain-containing protein</fullName>
    </recommendedName>
</protein>
<evidence type="ECO:0000256" key="7">
    <source>
        <dbReference type="SAM" id="MobiDB-lite"/>
    </source>
</evidence>
<keyword evidence="2" id="KW-0862">Zinc</keyword>
<dbReference type="OrthoDB" id="40579at2759"/>
<dbReference type="Pfam" id="PF00096">
    <property type="entry name" value="zf-C2H2"/>
    <property type="match status" value="1"/>
</dbReference>
<dbReference type="SUPFAM" id="SSF57667">
    <property type="entry name" value="beta-beta-alpha zinc fingers"/>
    <property type="match status" value="1"/>
</dbReference>
<keyword evidence="5" id="KW-0539">Nucleus</keyword>
<dbReference type="InterPro" id="IPR013087">
    <property type="entry name" value="Znf_C2H2_type"/>
</dbReference>